<dbReference type="Pfam" id="PF03334">
    <property type="entry name" value="PhaG_MnhG_YufB"/>
    <property type="match status" value="1"/>
</dbReference>
<reference evidence="3" key="1">
    <citation type="submission" date="2022-12" db="EMBL/GenBank/DDBJ databases">
        <authorList>
            <person name="Krivoruchko A.V."/>
            <person name="Elkin A."/>
        </authorList>
    </citation>
    <scope>NUCLEOTIDE SEQUENCE</scope>
    <source>
        <strain evidence="3">IEGM 1391</strain>
    </source>
</reference>
<sequence length="113" mass="12215">MSTVAQVIASIFILLGALLAFTAAVGIVRFPDTLSRMHAATKPQVVGLIMVLIGAIISLRGNVDIWMLMLVGIFTLVTAPVIAHTVGRVAYREQRGRDGLLIVNEMEPDESDR</sequence>
<dbReference type="PANTHER" id="PTHR34703:SF1">
    <property type="entry name" value="ANTIPORTER SUBUNIT MNHG2-RELATED"/>
    <property type="match status" value="1"/>
</dbReference>
<feature type="transmembrane region" description="Helical" evidence="2">
    <location>
        <begin position="65"/>
        <end position="87"/>
    </location>
</feature>
<proteinExistence type="inferred from homology"/>
<dbReference type="PANTHER" id="PTHR34703">
    <property type="entry name" value="ANTIPORTER SUBUNIT MNHG2-RELATED"/>
    <property type="match status" value="1"/>
</dbReference>
<dbReference type="NCBIfam" id="TIGR01300">
    <property type="entry name" value="CPA3_mnhG_phaG"/>
    <property type="match status" value="1"/>
</dbReference>
<evidence type="ECO:0000256" key="1">
    <source>
        <dbReference type="ARBA" id="ARBA00008404"/>
    </source>
</evidence>
<dbReference type="NCBIfam" id="NF009314">
    <property type="entry name" value="PRK12674.1-2"/>
    <property type="match status" value="1"/>
</dbReference>
<evidence type="ECO:0000313" key="4">
    <source>
        <dbReference type="Proteomes" id="UP001081071"/>
    </source>
</evidence>
<dbReference type="RefSeq" id="WP_269607883.1">
    <property type="nucleotide sequence ID" value="NZ_JAPWIJ010000011.1"/>
</dbReference>
<comment type="similarity">
    <text evidence="1">Belongs to the CPA3 antiporters (TC 2.A.63) subunit G family.</text>
</comment>
<dbReference type="InterPro" id="IPR005133">
    <property type="entry name" value="PhaG_MnhG_YufB"/>
</dbReference>
<organism evidence="3 4">
    <name type="scientific">Rhodococcus ruber</name>
    <dbReference type="NCBI Taxonomy" id="1830"/>
    <lineage>
        <taxon>Bacteria</taxon>
        <taxon>Bacillati</taxon>
        <taxon>Actinomycetota</taxon>
        <taxon>Actinomycetes</taxon>
        <taxon>Mycobacteriales</taxon>
        <taxon>Nocardiaceae</taxon>
        <taxon>Rhodococcus</taxon>
    </lineage>
</organism>
<dbReference type="Proteomes" id="UP001081071">
    <property type="component" value="Unassembled WGS sequence"/>
</dbReference>
<keyword evidence="2" id="KW-0812">Transmembrane</keyword>
<protein>
    <submittedName>
        <fullName evidence="3">Monovalent cation/H(+) antiporter subunit G</fullName>
    </submittedName>
</protein>
<accession>A0ABT4MKD2</accession>
<keyword evidence="2" id="KW-1133">Transmembrane helix</keyword>
<feature type="transmembrane region" description="Helical" evidence="2">
    <location>
        <begin position="40"/>
        <end position="59"/>
    </location>
</feature>
<keyword evidence="2" id="KW-0472">Membrane</keyword>
<name>A0ABT4MKD2_9NOCA</name>
<dbReference type="EMBL" id="JAPWIJ010000011">
    <property type="protein sequence ID" value="MCZ4521441.1"/>
    <property type="molecule type" value="Genomic_DNA"/>
</dbReference>
<keyword evidence="4" id="KW-1185">Reference proteome</keyword>
<evidence type="ECO:0000256" key="2">
    <source>
        <dbReference type="SAM" id="Phobius"/>
    </source>
</evidence>
<feature type="transmembrane region" description="Helical" evidence="2">
    <location>
        <begin position="6"/>
        <end position="28"/>
    </location>
</feature>
<evidence type="ECO:0000313" key="3">
    <source>
        <dbReference type="EMBL" id="MCZ4521441.1"/>
    </source>
</evidence>
<comment type="caution">
    <text evidence="3">The sequence shown here is derived from an EMBL/GenBank/DDBJ whole genome shotgun (WGS) entry which is preliminary data.</text>
</comment>
<gene>
    <name evidence="3" type="primary">mnhG</name>
    <name evidence="3" type="ORF">O4220_23230</name>
</gene>